<evidence type="ECO:0000313" key="2">
    <source>
        <dbReference type="Proteomes" id="UP000886998"/>
    </source>
</evidence>
<name>A0A8X6WL01_9ARAC</name>
<dbReference type="Proteomes" id="UP000886998">
    <property type="component" value="Unassembled WGS sequence"/>
</dbReference>
<protein>
    <submittedName>
        <fullName evidence="1">Uncharacterized protein</fullName>
    </submittedName>
</protein>
<evidence type="ECO:0000313" key="1">
    <source>
        <dbReference type="EMBL" id="GFY37087.1"/>
    </source>
</evidence>
<reference evidence="1" key="1">
    <citation type="submission" date="2020-08" db="EMBL/GenBank/DDBJ databases">
        <title>Multicomponent nature underlies the extraordinary mechanical properties of spider dragline silk.</title>
        <authorList>
            <person name="Kono N."/>
            <person name="Nakamura H."/>
            <person name="Mori M."/>
            <person name="Yoshida Y."/>
            <person name="Ohtoshi R."/>
            <person name="Malay A.D."/>
            <person name="Moran D.A.P."/>
            <person name="Tomita M."/>
            <person name="Numata K."/>
            <person name="Arakawa K."/>
        </authorList>
    </citation>
    <scope>NUCLEOTIDE SEQUENCE</scope>
</reference>
<dbReference type="EMBL" id="BMAV01000089">
    <property type="protein sequence ID" value="GFY37087.1"/>
    <property type="molecule type" value="Genomic_DNA"/>
</dbReference>
<proteinExistence type="predicted"/>
<accession>A0A8X6WL01</accession>
<sequence>MPLETENSSVSHEKKQVLVVVRVCMHPLPPLKEAALLNLTLGKGNYCYVSTIMTELHVYFGLLFLCMEQAIAIKVLYPMISIVHTVFPEEQPISR</sequence>
<keyword evidence="2" id="KW-1185">Reference proteome</keyword>
<comment type="caution">
    <text evidence="1">The sequence shown here is derived from an EMBL/GenBank/DDBJ whole genome shotgun (WGS) entry which is preliminary data.</text>
</comment>
<dbReference type="AlphaFoldDB" id="A0A8X6WL01"/>
<gene>
    <name evidence="1" type="ORF">TNIN_79571</name>
</gene>
<organism evidence="1 2">
    <name type="scientific">Trichonephila inaurata madagascariensis</name>
    <dbReference type="NCBI Taxonomy" id="2747483"/>
    <lineage>
        <taxon>Eukaryota</taxon>
        <taxon>Metazoa</taxon>
        <taxon>Ecdysozoa</taxon>
        <taxon>Arthropoda</taxon>
        <taxon>Chelicerata</taxon>
        <taxon>Arachnida</taxon>
        <taxon>Araneae</taxon>
        <taxon>Araneomorphae</taxon>
        <taxon>Entelegynae</taxon>
        <taxon>Araneoidea</taxon>
        <taxon>Nephilidae</taxon>
        <taxon>Trichonephila</taxon>
        <taxon>Trichonephila inaurata</taxon>
    </lineage>
</organism>